<organism evidence="2 4">
    <name type="scientific">Bursaphelenchus xylophilus</name>
    <name type="common">Pinewood nematode worm</name>
    <name type="synonym">Aphelenchoides xylophilus</name>
    <dbReference type="NCBI Taxonomy" id="6326"/>
    <lineage>
        <taxon>Eukaryota</taxon>
        <taxon>Metazoa</taxon>
        <taxon>Ecdysozoa</taxon>
        <taxon>Nematoda</taxon>
        <taxon>Chromadorea</taxon>
        <taxon>Rhabditida</taxon>
        <taxon>Tylenchina</taxon>
        <taxon>Tylenchomorpha</taxon>
        <taxon>Aphelenchoidea</taxon>
        <taxon>Aphelenchoididae</taxon>
        <taxon>Bursaphelenchus</taxon>
    </lineage>
</organism>
<name>A0A1I7SF12_BURXY</name>
<dbReference type="EMBL" id="CAJFCV020000001">
    <property type="protein sequence ID" value="CAG9088843.1"/>
    <property type="molecule type" value="Genomic_DNA"/>
</dbReference>
<reference evidence="1" key="2">
    <citation type="submission" date="2020-09" db="EMBL/GenBank/DDBJ databases">
        <authorList>
            <person name="Kikuchi T."/>
        </authorList>
    </citation>
    <scope>NUCLEOTIDE SEQUENCE</scope>
    <source>
        <strain evidence="1">Ka4C1</strain>
    </source>
</reference>
<proteinExistence type="predicted"/>
<gene>
    <name evidence="1" type="ORF">BXYJ_LOCUS2539</name>
</gene>
<evidence type="ECO:0000313" key="1">
    <source>
        <dbReference type="EMBL" id="CAD5211659.1"/>
    </source>
</evidence>
<evidence type="ECO:0000313" key="3">
    <source>
        <dbReference type="Proteomes" id="UP000659654"/>
    </source>
</evidence>
<sequence length="577" mass="67166">MKAFNTNKDVANLSYDYIFQRIKYRPFEFFHSPPDLEAEAGICKIIGLNVTLYLSFQHDQLEFYRKIFANLKKSAPNLRNITLNGGYMYGCENGTTEDWLEEIELISGSYNAIIQAAKEAEITVDHFFADIRLAFPYNAIISADPSTLLPDAVHLIYREHLGRYGYVLNAEETHLISLQLPTFFPTNLHMQITPFREEMKNSEWRFREDPKLEEFAEKSGQINDLSGAVSMDVELKSLKEEFYQKCFANLKNGNENLKMVTLEGGHKSRIGTKTTKDLDSEIKTLLTAIRAVIRGSKAAELPLKYFVYHTEWFFDYSKRPISFPFLQIIQRYINADAIEDTTAFTFDYNVEGLIVTIHVRLIFDPRPFSITLPKKCPFYSQEQYPIRSFIDLTSQTLQVKFLEDLPFITEPFTEFAVRSLHKIQRIYFDPINENAQDAFSFYKKCLEILKEYRYIEEPLGLYSESHVNVDGNLEEELKILQNNLIGLTRALNETKMETRTPTVVVDYSVIDKLLKSSNWTKLVENLFNHQVNDVEKKENMMVMEYTANEVKIRMLLGFNMKEKRPSGFQLSFFNDHV</sequence>
<reference evidence="4" key="1">
    <citation type="submission" date="2016-11" db="UniProtKB">
        <authorList>
            <consortium name="WormBaseParasite"/>
        </authorList>
    </citation>
    <scope>IDENTIFICATION</scope>
</reference>
<dbReference type="AlphaFoldDB" id="A0A1I7SF12"/>
<protein>
    <submittedName>
        <fullName evidence="1">(pine wood nematode) hypothetical protein</fullName>
    </submittedName>
</protein>
<dbReference type="WBParaSite" id="BXY_1162300.1">
    <property type="protein sequence ID" value="BXY_1162300.1"/>
    <property type="gene ID" value="BXY_1162300"/>
</dbReference>
<dbReference type="EMBL" id="CAJFDI010000001">
    <property type="protein sequence ID" value="CAD5211659.1"/>
    <property type="molecule type" value="Genomic_DNA"/>
</dbReference>
<dbReference type="OrthoDB" id="10357591at2759"/>
<evidence type="ECO:0000313" key="2">
    <source>
        <dbReference type="Proteomes" id="UP000095284"/>
    </source>
</evidence>
<accession>A0A1I7SF12</accession>
<keyword evidence="3" id="KW-1185">Reference proteome</keyword>
<dbReference type="Proteomes" id="UP000582659">
    <property type="component" value="Unassembled WGS sequence"/>
</dbReference>
<evidence type="ECO:0000313" key="4">
    <source>
        <dbReference type="WBParaSite" id="BXY_1162300.1"/>
    </source>
</evidence>
<dbReference type="Proteomes" id="UP000095284">
    <property type="component" value="Unplaced"/>
</dbReference>
<dbReference type="Proteomes" id="UP000659654">
    <property type="component" value="Unassembled WGS sequence"/>
</dbReference>